<reference evidence="2" key="2">
    <citation type="submission" date="2013-04" db="EMBL/GenBank/DDBJ databases">
        <title>Genomic mechanisms accounting for the adaptation to parasitism in nematode-trapping fungi.</title>
        <authorList>
            <person name="Ahren D.G."/>
        </authorList>
    </citation>
    <scope>NUCLEOTIDE SEQUENCE [LARGE SCALE GENOMIC DNA]</scope>
    <source>
        <strain evidence="2">CBS 200.50</strain>
    </source>
</reference>
<evidence type="ECO:0000313" key="2">
    <source>
        <dbReference type="Proteomes" id="UP000015100"/>
    </source>
</evidence>
<dbReference type="Proteomes" id="UP000015100">
    <property type="component" value="Unassembled WGS sequence"/>
</dbReference>
<proteinExistence type="predicted"/>
<organism evidence="1 2">
    <name type="scientific">Dactylellina haptotyla (strain CBS 200.50)</name>
    <name type="common">Nematode-trapping fungus</name>
    <name type="synonym">Monacrosporium haptotylum</name>
    <dbReference type="NCBI Taxonomy" id="1284197"/>
    <lineage>
        <taxon>Eukaryota</taxon>
        <taxon>Fungi</taxon>
        <taxon>Dikarya</taxon>
        <taxon>Ascomycota</taxon>
        <taxon>Pezizomycotina</taxon>
        <taxon>Orbiliomycetes</taxon>
        <taxon>Orbiliales</taxon>
        <taxon>Orbiliaceae</taxon>
        <taxon>Dactylellina</taxon>
    </lineage>
</organism>
<sequence>MSTTETQPTAETVYYDALSLKCVEVAPNEFKITQIEPEDDFTYTDEEIGFSVDLPLPIGITIVGKVNKKEKYIEWGFDIMKIKAQRTRVGLDGGKIELSNFICHAEIRLYPKDNALWANVNVGTNFPSWSDGGDFHIVNL</sequence>
<accession>S8AMQ1</accession>
<protein>
    <submittedName>
        <fullName evidence="1">Uncharacterized protein</fullName>
    </submittedName>
</protein>
<gene>
    <name evidence="1" type="ORF">H072_1756</name>
</gene>
<name>S8AMQ1_DACHA</name>
<dbReference type="AlphaFoldDB" id="S8AMQ1"/>
<reference evidence="1 2" key="1">
    <citation type="journal article" date="2013" name="PLoS Genet.">
        <title>Genomic mechanisms accounting for the adaptation to parasitism in nematode-trapping fungi.</title>
        <authorList>
            <person name="Meerupati T."/>
            <person name="Andersson K.M."/>
            <person name="Friman E."/>
            <person name="Kumar D."/>
            <person name="Tunlid A."/>
            <person name="Ahren D."/>
        </authorList>
    </citation>
    <scope>NUCLEOTIDE SEQUENCE [LARGE SCALE GENOMIC DNA]</scope>
    <source>
        <strain evidence="1 2">CBS 200.50</strain>
    </source>
</reference>
<dbReference type="EMBL" id="AQGS01000055">
    <property type="protein sequence ID" value="EPS44210.1"/>
    <property type="molecule type" value="Genomic_DNA"/>
</dbReference>
<keyword evidence="2" id="KW-1185">Reference proteome</keyword>
<evidence type="ECO:0000313" key="1">
    <source>
        <dbReference type="EMBL" id="EPS44210.1"/>
    </source>
</evidence>
<dbReference type="HOGENOM" id="CLU_1835099_0_0_1"/>
<comment type="caution">
    <text evidence="1">The sequence shown here is derived from an EMBL/GenBank/DDBJ whole genome shotgun (WGS) entry which is preliminary data.</text>
</comment>